<feature type="domain" description="HTH cro/C1-type" evidence="2">
    <location>
        <begin position="13"/>
        <end position="67"/>
    </location>
</feature>
<dbReference type="InterPro" id="IPR010982">
    <property type="entry name" value="Lambda_DNA-bd_dom_sf"/>
</dbReference>
<dbReference type="InterPro" id="IPR001387">
    <property type="entry name" value="Cro/C1-type_HTH"/>
</dbReference>
<evidence type="ECO:0000313" key="3">
    <source>
        <dbReference type="EMBL" id="GAH56230.1"/>
    </source>
</evidence>
<dbReference type="AlphaFoldDB" id="X1HGN3"/>
<dbReference type="PANTHER" id="PTHR46558">
    <property type="entry name" value="TRACRIPTIONAL REGULATORY PROTEIN-RELATED-RELATED"/>
    <property type="match status" value="1"/>
</dbReference>
<reference evidence="3" key="1">
    <citation type="journal article" date="2014" name="Front. Microbiol.">
        <title>High frequency of phylogenetically diverse reductive dehalogenase-homologous genes in deep subseafloor sedimentary metagenomes.</title>
        <authorList>
            <person name="Kawai M."/>
            <person name="Futagami T."/>
            <person name="Toyoda A."/>
            <person name="Takaki Y."/>
            <person name="Nishi S."/>
            <person name="Hori S."/>
            <person name="Arai W."/>
            <person name="Tsubouchi T."/>
            <person name="Morono Y."/>
            <person name="Uchiyama I."/>
            <person name="Ito T."/>
            <person name="Fujiyama A."/>
            <person name="Inagaki F."/>
            <person name="Takami H."/>
        </authorList>
    </citation>
    <scope>NUCLEOTIDE SEQUENCE</scope>
    <source>
        <strain evidence="3">Expedition CK06-06</strain>
    </source>
</reference>
<proteinExistence type="predicted"/>
<dbReference type="PANTHER" id="PTHR46558:SF11">
    <property type="entry name" value="HTH-TYPE TRANSCRIPTIONAL REGULATOR XRE"/>
    <property type="match status" value="1"/>
</dbReference>
<dbReference type="PROSITE" id="PS50943">
    <property type="entry name" value="HTH_CROC1"/>
    <property type="match status" value="1"/>
</dbReference>
<dbReference type="Pfam" id="PF01381">
    <property type="entry name" value="HTH_3"/>
    <property type="match status" value="1"/>
</dbReference>
<dbReference type="CDD" id="cd00093">
    <property type="entry name" value="HTH_XRE"/>
    <property type="match status" value="1"/>
</dbReference>
<evidence type="ECO:0000259" key="2">
    <source>
        <dbReference type="PROSITE" id="PS50943"/>
    </source>
</evidence>
<dbReference type="EMBL" id="BARU01022388">
    <property type="protein sequence ID" value="GAH56230.1"/>
    <property type="molecule type" value="Genomic_DNA"/>
</dbReference>
<dbReference type="GO" id="GO:0003677">
    <property type="term" value="F:DNA binding"/>
    <property type="evidence" value="ECO:0007669"/>
    <property type="project" value="UniProtKB-KW"/>
</dbReference>
<name>X1HGN3_9ZZZZ</name>
<sequence length="114" mass="13062">MDNSMLKSIGVKLQEARKKSGLKQVQVAELIGINKAQLSYYETATREINLNILEKLANLYGYKIDYFVTGSEIKEPDIQITFRGENLCNEDLKTIVWAKTFLNNLSEMNDLIKE</sequence>
<dbReference type="SMART" id="SM00530">
    <property type="entry name" value="HTH_XRE"/>
    <property type="match status" value="1"/>
</dbReference>
<dbReference type="Gene3D" id="1.10.260.40">
    <property type="entry name" value="lambda repressor-like DNA-binding domains"/>
    <property type="match status" value="1"/>
</dbReference>
<accession>X1HGN3</accession>
<gene>
    <name evidence="3" type="ORF">S03H2_36475</name>
</gene>
<dbReference type="SUPFAM" id="SSF47413">
    <property type="entry name" value="lambda repressor-like DNA-binding domains"/>
    <property type="match status" value="1"/>
</dbReference>
<comment type="caution">
    <text evidence="3">The sequence shown here is derived from an EMBL/GenBank/DDBJ whole genome shotgun (WGS) entry which is preliminary data.</text>
</comment>
<organism evidence="3">
    <name type="scientific">marine sediment metagenome</name>
    <dbReference type="NCBI Taxonomy" id="412755"/>
    <lineage>
        <taxon>unclassified sequences</taxon>
        <taxon>metagenomes</taxon>
        <taxon>ecological metagenomes</taxon>
    </lineage>
</organism>
<keyword evidence="1" id="KW-0238">DNA-binding</keyword>
<protein>
    <recommendedName>
        <fullName evidence="2">HTH cro/C1-type domain-containing protein</fullName>
    </recommendedName>
</protein>
<evidence type="ECO:0000256" key="1">
    <source>
        <dbReference type="ARBA" id="ARBA00023125"/>
    </source>
</evidence>